<dbReference type="EMBL" id="QFWQ01000007">
    <property type="protein sequence ID" value="RCS29396.1"/>
    <property type="molecule type" value="Genomic_DNA"/>
</dbReference>
<feature type="domain" description="Phasin" evidence="1">
    <location>
        <begin position="8"/>
        <end position="108"/>
    </location>
</feature>
<comment type="caution">
    <text evidence="2">The sequence shown here is derived from an EMBL/GenBank/DDBJ whole genome shotgun (WGS) entry which is preliminary data.</text>
</comment>
<organism evidence="2 3">
    <name type="scientific">Rhodanobacter denitrificans</name>
    <dbReference type="NCBI Taxonomy" id="666685"/>
    <lineage>
        <taxon>Bacteria</taxon>
        <taxon>Pseudomonadati</taxon>
        <taxon>Pseudomonadota</taxon>
        <taxon>Gammaproteobacteria</taxon>
        <taxon>Lysobacterales</taxon>
        <taxon>Rhodanobacteraceae</taxon>
        <taxon>Rhodanobacter</taxon>
    </lineage>
</organism>
<gene>
    <name evidence="2" type="ORF">DEO45_12945</name>
</gene>
<protein>
    <submittedName>
        <fullName evidence="2">Phasin family protein</fullName>
    </submittedName>
</protein>
<dbReference type="Pfam" id="PF09361">
    <property type="entry name" value="Phasin_2"/>
    <property type="match status" value="1"/>
</dbReference>
<dbReference type="InterPro" id="IPR018968">
    <property type="entry name" value="Phasin"/>
</dbReference>
<dbReference type="OrthoDB" id="6058047at2"/>
<evidence type="ECO:0000313" key="3">
    <source>
        <dbReference type="Proteomes" id="UP000252387"/>
    </source>
</evidence>
<accession>A0A368KE62</accession>
<evidence type="ECO:0000259" key="1">
    <source>
        <dbReference type="Pfam" id="PF09361"/>
    </source>
</evidence>
<name>A0A368KE62_9GAMM</name>
<evidence type="ECO:0000313" key="2">
    <source>
        <dbReference type="EMBL" id="RCS29396.1"/>
    </source>
</evidence>
<keyword evidence="3" id="KW-1185">Reference proteome</keyword>
<proteinExistence type="predicted"/>
<dbReference type="AlphaFoldDB" id="A0A368KE62"/>
<reference evidence="2 3" key="1">
    <citation type="submission" date="2018-05" db="EMBL/GenBank/DDBJ databases">
        <title>Draft genome sequence of Rhodanobacter denitrificans Yn1 isolated from gold copper mine.</title>
        <authorList>
            <person name="Yang N."/>
            <person name="Mazhar H.S."/>
            <person name="Rensing C."/>
        </authorList>
    </citation>
    <scope>NUCLEOTIDE SEQUENCE [LARGE SCALE GENOMIC DNA]</scope>
    <source>
        <strain evidence="2 3">Yn1</strain>
    </source>
</reference>
<dbReference type="Proteomes" id="UP000252387">
    <property type="component" value="Unassembled WGS sequence"/>
</dbReference>
<sequence>MTQQLNNQLFAFTKQFTDSAFKAQSLALKGLETVAELQLKALEEQTKVSSEFVAEVLETRDINGLRSLWEKGASLSRDNAERAVAVSQEVLAITQKTAESLNALVQEQRQAANDAVAAPAAAAKKAAAK</sequence>
<dbReference type="RefSeq" id="WP_114344344.1">
    <property type="nucleotide sequence ID" value="NZ_QFWQ01000007.1"/>
</dbReference>